<dbReference type="Pfam" id="PF14432">
    <property type="entry name" value="DYW_deaminase"/>
    <property type="match status" value="1"/>
</dbReference>
<comment type="caution">
    <text evidence="3">The sequence shown here is derived from an EMBL/GenBank/DDBJ whole genome shotgun (WGS) entry which is preliminary data.</text>
</comment>
<evidence type="ECO:0000313" key="4">
    <source>
        <dbReference type="Proteomes" id="UP000236291"/>
    </source>
</evidence>
<accession>A0A2K3PFW8</accession>
<reference evidence="3 4" key="1">
    <citation type="journal article" date="2014" name="Am. J. Bot.">
        <title>Genome assembly and annotation for red clover (Trifolium pratense; Fabaceae).</title>
        <authorList>
            <person name="Istvanek J."/>
            <person name="Jaros M."/>
            <person name="Krenek A."/>
            <person name="Repkova J."/>
        </authorList>
    </citation>
    <scope>NUCLEOTIDE SEQUENCE [LARGE SCALE GENOMIC DNA]</scope>
    <source>
        <strain evidence="4">cv. Tatra</strain>
        <tissue evidence="3">Young leaves</tissue>
    </source>
</reference>
<name>A0A2K3PFW8_TRIPR</name>
<evidence type="ECO:0000313" key="3">
    <source>
        <dbReference type="EMBL" id="PNY14186.1"/>
    </source>
</evidence>
<feature type="domain" description="DYW" evidence="2">
    <location>
        <begin position="50"/>
        <end position="142"/>
    </location>
</feature>
<proteinExistence type="inferred from homology"/>
<evidence type="ECO:0000259" key="2">
    <source>
        <dbReference type="Pfam" id="PF14432"/>
    </source>
</evidence>
<gene>
    <name evidence="3" type="ORF">L195_g010860</name>
</gene>
<sequence>MKQITKEAASSWIEIENQVHKFHVGDTLHPKAQQIYEKLDELALKIKNMGYVPNTDFVLHDVEDEQKEQYLFQHSEKLAVAFALISTPNPKPIRVFKNLRVCGDCHMAIKYISMVTGREIVMRDANRFHHIKDGLCSCNDYW</sequence>
<dbReference type="AlphaFoldDB" id="A0A2K3PFW8"/>
<dbReference type="InterPro" id="IPR046849">
    <property type="entry name" value="E2_motif"/>
</dbReference>
<dbReference type="STRING" id="57577.A0A2K3PFW8"/>
<protein>
    <submittedName>
        <fullName evidence="3">Pentatricopeptide repeat-containing protein chloroplastic-like</fullName>
    </submittedName>
</protein>
<dbReference type="EMBL" id="ASHM01006651">
    <property type="protein sequence ID" value="PNY14186.1"/>
    <property type="molecule type" value="Genomic_DNA"/>
</dbReference>
<dbReference type="Proteomes" id="UP000236291">
    <property type="component" value="Unassembled WGS sequence"/>
</dbReference>
<dbReference type="GO" id="GO:0008270">
    <property type="term" value="F:zinc ion binding"/>
    <property type="evidence" value="ECO:0007669"/>
    <property type="project" value="InterPro"/>
</dbReference>
<dbReference type="InterPro" id="IPR032867">
    <property type="entry name" value="DYW_dom"/>
</dbReference>
<dbReference type="Pfam" id="PF20430">
    <property type="entry name" value="Eplus_motif"/>
    <property type="match status" value="1"/>
</dbReference>
<reference evidence="3 4" key="2">
    <citation type="journal article" date="2017" name="Front. Plant Sci.">
        <title>Gene Classification and Mining of Molecular Markers Useful in Red Clover (Trifolium pratense) Breeding.</title>
        <authorList>
            <person name="Istvanek J."/>
            <person name="Dluhosova J."/>
            <person name="Dluhos P."/>
            <person name="Patkova L."/>
            <person name="Nedelnik J."/>
            <person name="Repkova J."/>
        </authorList>
    </citation>
    <scope>NUCLEOTIDE SEQUENCE [LARGE SCALE GENOMIC DNA]</scope>
    <source>
        <strain evidence="4">cv. Tatra</strain>
        <tissue evidence="3">Young leaves</tissue>
    </source>
</reference>
<comment type="similarity">
    <text evidence="1">Belongs to the PPR family. PCMP-H subfamily.</text>
</comment>
<evidence type="ECO:0000256" key="1">
    <source>
        <dbReference type="ARBA" id="ARBA00006643"/>
    </source>
</evidence>
<organism evidence="3 4">
    <name type="scientific">Trifolium pratense</name>
    <name type="common">Red clover</name>
    <dbReference type="NCBI Taxonomy" id="57577"/>
    <lineage>
        <taxon>Eukaryota</taxon>
        <taxon>Viridiplantae</taxon>
        <taxon>Streptophyta</taxon>
        <taxon>Embryophyta</taxon>
        <taxon>Tracheophyta</taxon>
        <taxon>Spermatophyta</taxon>
        <taxon>Magnoliopsida</taxon>
        <taxon>eudicotyledons</taxon>
        <taxon>Gunneridae</taxon>
        <taxon>Pentapetalae</taxon>
        <taxon>rosids</taxon>
        <taxon>fabids</taxon>
        <taxon>Fabales</taxon>
        <taxon>Fabaceae</taxon>
        <taxon>Papilionoideae</taxon>
        <taxon>50 kb inversion clade</taxon>
        <taxon>NPAAA clade</taxon>
        <taxon>Hologalegina</taxon>
        <taxon>IRL clade</taxon>
        <taxon>Trifolieae</taxon>
        <taxon>Trifolium</taxon>
    </lineage>
</organism>